<keyword evidence="7" id="KW-1185">Reference proteome</keyword>
<sequence length="495" mass="52868">MSISSALGNASFIHDVPFASQNLAANFTAVCDQIASQFTSPESVVYWPGSEDYALATEHWSLASSLPAACSVAPSSPEDVGEILRIVYATSTPFGVKGGGHNTLPGASGTAGVHITMQNFDDIVYQEDNETAYIGSGLAWDQVYSELQQHNRVAVGGRAIGVGVGGLSLIGGFSWLTPERGLAVDNIVGYQLVLPNGDLTDVTADENSDLFWALKGGGNNFGIVTRFTVKVYEQGPIWGGLMTYAISELELVIDAVMAFNEGQDPKAGVLAGFHVETSSTGQAFILAALYYNAPNAPAGMFDDFLAIPAVGNTVLPARGFVSFLGTYATPKRAGQRIFAENVNVLGYTPDLIRHIYSEIQAAADKLGAFSVTGVDATILPLQDTGFKSKALDTAWPPHREFMALPAYVEAQFNDAAQDSVVRAELQQLRESILQKALEEGQYPHETALRYEYMCSAGPAVTLDEIYGPSVARLRQIKLQVDPKNIMGLAGGHKLI</sequence>
<comment type="similarity">
    <text evidence="1">Belongs to the oxygen-dependent FAD-linked oxidoreductase family.</text>
</comment>
<protein>
    <recommendedName>
        <fullName evidence="5">FAD-binding PCMH-type domain-containing protein</fullName>
    </recommendedName>
</protein>
<name>A0A5C3Q9V9_9AGAR</name>
<evidence type="ECO:0000256" key="4">
    <source>
        <dbReference type="ARBA" id="ARBA00023002"/>
    </source>
</evidence>
<gene>
    <name evidence="6" type="ORF">BDV98DRAFT_609067</name>
</gene>
<dbReference type="Pfam" id="PF01565">
    <property type="entry name" value="FAD_binding_4"/>
    <property type="match status" value="1"/>
</dbReference>
<dbReference type="Proteomes" id="UP000305067">
    <property type="component" value="Unassembled WGS sequence"/>
</dbReference>
<evidence type="ECO:0000256" key="3">
    <source>
        <dbReference type="ARBA" id="ARBA00022827"/>
    </source>
</evidence>
<dbReference type="InterPro" id="IPR050416">
    <property type="entry name" value="FAD-linked_Oxidoreductase"/>
</dbReference>
<evidence type="ECO:0000259" key="5">
    <source>
        <dbReference type="PROSITE" id="PS51387"/>
    </source>
</evidence>
<dbReference type="PROSITE" id="PS51387">
    <property type="entry name" value="FAD_PCMH"/>
    <property type="match status" value="1"/>
</dbReference>
<dbReference type="Gene3D" id="3.30.465.10">
    <property type="match status" value="1"/>
</dbReference>
<keyword evidence="2" id="KW-0285">Flavoprotein</keyword>
<dbReference type="Gene3D" id="3.30.43.10">
    <property type="entry name" value="Uridine Diphospho-n-acetylenolpyruvylglucosamine Reductase, domain 2"/>
    <property type="match status" value="1"/>
</dbReference>
<dbReference type="Gene3D" id="3.40.462.20">
    <property type="match status" value="1"/>
</dbReference>
<dbReference type="PANTHER" id="PTHR42973">
    <property type="entry name" value="BINDING OXIDOREDUCTASE, PUTATIVE (AFU_ORTHOLOGUE AFUA_1G17690)-RELATED"/>
    <property type="match status" value="1"/>
</dbReference>
<dbReference type="InterPro" id="IPR016166">
    <property type="entry name" value="FAD-bd_PCMH"/>
</dbReference>
<evidence type="ECO:0000256" key="2">
    <source>
        <dbReference type="ARBA" id="ARBA00022630"/>
    </source>
</evidence>
<dbReference type="InterPro" id="IPR016169">
    <property type="entry name" value="FAD-bd_PCMH_sub2"/>
</dbReference>
<evidence type="ECO:0000313" key="6">
    <source>
        <dbReference type="EMBL" id="TFK95243.1"/>
    </source>
</evidence>
<keyword evidence="4" id="KW-0560">Oxidoreductase</keyword>
<proteinExistence type="inferred from homology"/>
<keyword evidence="3" id="KW-0274">FAD</keyword>
<feature type="domain" description="FAD-binding PCMH-type" evidence="5">
    <location>
        <begin position="64"/>
        <end position="234"/>
    </location>
</feature>
<dbReference type="SUPFAM" id="SSF56176">
    <property type="entry name" value="FAD-binding/transporter-associated domain-like"/>
    <property type="match status" value="1"/>
</dbReference>
<dbReference type="InterPro" id="IPR016167">
    <property type="entry name" value="FAD-bd_PCMH_sub1"/>
</dbReference>
<dbReference type="OrthoDB" id="2151789at2759"/>
<dbReference type="AlphaFoldDB" id="A0A5C3Q9V9"/>
<organism evidence="6 7">
    <name type="scientific">Pterulicium gracile</name>
    <dbReference type="NCBI Taxonomy" id="1884261"/>
    <lineage>
        <taxon>Eukaryota</taxon>
        <taxon>Fungi</taxon>
        <taxon>Dikarya</taxon>
        <taxon>Basidiomycota</taxon>
        <taxon>Agaricomycotina</taxon>
        <taxon>Agaricomycetes</taxon>
        <taxon>Agaricomycetidae</taxon>
        <taxon>Agaricales</taxon>
        <taxon>Pleurotineae</taxon>
        <taxon>Pterulaceae</taxon>
        <taxon>Pterulicium</taxon>
    </lineage>
</organism>
<dbReference type="GO" id="GO:0071949">
    <property type="term" value="F:FAD binding"/>
    <property type="evidence" value="ECO:0007669"/>
    <property type="project" value="InterPro"/>
</dbReference>
<accession>A0A5C3Q9V9</accession>
<evidence type="ECO:0000313" key="7">
    <source>
        <dbReference type="Proteomes" id="UP000305067"/>
    </source>
</evidence>
<dbReference type="EMBL" id="ML178900">
    <property type="protein sequence ID" value="TFK95243.1"/>
    <property type="molecule type" value="Genomic_DNA"/>
</dbReference>
<dbReference type="PANTHER" id="PTHR42973:SF13">
    <property type="entry name" value="FAD-BINDING PCMH-TYPE DOMAIN-CONTAINING PROTEIN"/>
    <property type="match status" value="1"/>
</dbReference>
<dbReference type="GO" id="GO:0016491">
    <property type="term" value="F:oxidoreductase activity"/>
    <property type="evidence" value="ECO:0007669"/>
    <property type="project" value="UniProtKB-KW"/>
</dbReference>
<dbReference type="STRING" id="1884261.A0A5C3Q9V9"/>
<evidence type="ECO:0000256" key="1">
    <source>
        <dbReference type="ARBA" id="ARBA00005466"/>
    </source>
</evidence>
<dbReference type="InterPro" id="IPR006094">
    <property type="entry name" value="Oxid_FAD_bind_N"/>
</dbReference>
<dbReference type="InterPro" id="IPR036318">
    <property type="entry name" value="FAD-bd_PCMH-like_sf"/>
</dbReference>
<reference evidence="6 7" key="1">
    <citation type="journal article" date="2019" name="Nat. Ecol. Evol.">
        <title>Megaphylogeny resolves global patterns of mushroom evolution.</title>
        <authorList>
            <person name="Varga T."/>
            <person name="Krizsan K."/>
            <person name="Foldi C."/>
            <person name="Dima B."/>
            <person name="Sanchez-Garcia M."/>
            <person name="Sanchez-Ramirez S."/>
            <person name="Szollosi G.J."/>
            <person name="Szarkandi J.G."/>
            <person name="Papp V."/>
            <person name="Albert L."/>
            <person name="Andreopoulos W."/>
            <person name="Angelini C."/>
            <person name="Antonin V."/>
            <person name="Barry K.W."/>
            <person name="Bougher N.L."/>
            <person name="Buchanan P."/>
            <person name="Buyck B."/>
            <person name="Bense V."/>
            <person name="Catcheside P."/>
            <person name="Chovatia M."/>
            <person name="Cooper J."/>
            <person name="Damon W."/>
            <person name="Desjardin D."/>
            <person name="Finy P."/>
            <person name="Geml J."/>
            <person name="Haridas S."/>
            <person name="Hughes K."/>
            <person name="Justo A."/>
            <person name="Karasinski D."/>
            <person name="Kautmanova I."/>
            <person name="Kiss B."/>
            <person name="Kocsube S."/>
            <person name="Kotiranta H."/>
            <person name="LaButti K.M."/>
            <person name="Lechner B.E."/>
            <person name="Liimatainen K."/>
            <person name="Lipzen A."/>
            <person name="Lukacs Z."/>
            <person name="Mihaltcheva S."/>
            <person name="Morgado L.N."/>
            <person name="Niskanen T."/>
            <person name="Noordeloos M.E."/>
            <person name="Ohm R.A."/>
            <person name="Ortiz-Santana B."/>
            <person name="Ovrebo C."/>
            <person name="Racz N."/>
            <person name="Riley R."/>
            <person name="Savchenko A."/>
            <person name="Shiryaev A."/>
            <person name="Soop K."/>
            <person name="Spirin V."/>
            <person name="Szebenyi C."/>
            <person name="Tomsovsky M."/>
            <person name="Tulloss R.E."/>
            <person name="Uehling J."/>
            <person name="Grigoriev I.V."/>
            <person name="Vagvolgyi C."/>
            <person name="Papp T."/>
            <person name="Martin F.M."/>
            <person name="Miettinen O."/>
            <person name="Hibbett D.S."/>
            <person name="Nagy L.G."/>
        </authorList>
    </citation>
    <scope>NUCLEOTIDE SEQUENCE [LARGE SCALE GENOMIC DNA]</scope>
    <source>
        <strain evidence="6 7">CBS 309.79</strain>
    </source>
</reference>